<protein>
    <submittedName>
        <fullName evidence="1">Fur family transcriptional regulator</fullName>
    </submittedName>
</protein>
<accession>A0A7W4IFE6</accession>
<evidence type="ECO:0000313" key="2">
    <source>
        <dbReference type="Proteomes" id="UP000589085"/>
    </source>
</evidence>
<organism evidence="1 2">
    <name type="scientific">Gluconacetobacter sacchari</name>
    <dbReference type="NCBI Taxonomy" id="92759"/>
    <lineage>
        <taxon>Bacteria</taxon>
        <taxon>Pseudomonadati</taxon>
        <taxon>Pseudomonadota</taxon>
        <taxon>Alphaproteobacteria</taxon>
        <taxon>Acetobacterales</taxon>
        <taxon>Acetobacteraceae</taxon>
        <taxon>Gluconacetobacter</taxon>
    </lineage>
</organism>
<reference evidence="1 2" key="1">
    <citation type="submission" date="2020-04" db="EMBL/GenBank/DDBJ databases">
        <title>Description of novel Gluconacetobacter.</title>
        <authorList>
            <person name="Sombolestani A."/>
        </authorList>
    </citation>
    <scope>NUCLEOTIDE SEQUENCE [LARGE SCALE GENOMIC DNA]</scope>
    <source>
        <strain evidence="1 2">LMG 19747</strain>
    </source>
</reference>
<proteinExistence type="predicted"/>
<name>A0A7W4IFE6_9PROT</name>
<dbReference type="SUPFAM" id="SSF46785">
    <property type="entry name" value="Winged helix' DNA-binding domain"/>
    <property type="match status" value="1"/>
</dbReference>
<gene>
    <name evidence="1" type="ORF">HLH48_16995</name>
</gene>
<sequence length="172" mass="19035">MLAFPEHRRSPPDVRQIRPGMGASARLVRQLERRCFSAGLKMTDLRRVLLHGILEAGDGATALEIWKNLTGMVDGYVPSHGSLQRNLNLMVELGVLRRDVGADRVWRYGLPPDALRTTGDMPIVRILEAGTGRRSPCDLPEVATFLRRLAVERGLDIRSAAITVRPVPKAPV</sequence>
<evidence type="ECO:0000313" key="1">
    <source>
        <dbReference type="EMBL" id="MBB2161843.1"/>
    </source>
</evidence>
<dbReference type="Gene3D" id="1.10.10.10">
    <property type="entry name" value="Winged helix-like DNA-binding domain superfamily/Winged helix DNA-binding domain"/>
    <property type="match status" value="1"/>
</dbReference>
<comment type="caution">
    <text evidence="1">The sequence shown here is derived from an EMBL/GenBank/DDBJ whole genome shotgun (WGS) entry which is preliminary data.</text>
</comment>
<dbReference type="InterPro" id="IPR036388">
    <property type="entry name" value="WH-like_DNA-bd_sf"/>
</dbReference>
<dbReference type="InterPro" id="IPR036390">
    <property type="entry name" value="WH_DNA-bd_sf"/>
</dbReference>
<dbReference type="Proteomes" id="UP000589085">
    <property type="component" value="Unassembled WGS sequence"/>
</dbReference>
<dbReference type="RefSeq" id="WP_182998675.1">
    <property type="nucleotide sequence ID" value="NZ_JABEQJ010000026.1"/>
</dbReference>
<dbReference type="EMBL" id="JABEQJ010000026">
    <property type="protein sequence ID" value="MBB2161843.1"/>
    <property type="molecule type" value="Genomic_DNA"/>
</dbReference>
<dbReference type="AlphaFoldDB" id="A0A7W4IFE6"/>